<name>A0ABQ9NWB2_9PEZI</name>
<organism evidence="8 9">
    <name type="scientific">Coniosporium apollinis</name>
    <dbReference type="NCBI Taxonomy" id="61459"/>
    <lineage>
        <taxon>Eukaryota</taxon>
        <taxon>Fungi</taxon>
        <taxon>Dikarya</taxon>
        <taxon>Ascomycota</taxon>
        <taxon>Pezizomycotina</taxon>
        <taxon>Dothideomycetes</taxon>
        <taxon>Dothideomycetes incertae sedis</taxon>
        <taxon>Coniosporium</taxon>
    </lineage>
</organism>
<dbReference type="PROSITE" id="PS51037">
    <property type="entry name" value="YEATS"/>
    <property type="match status" value="1"/>
</dbReference>
<evidence type="ECO:0000256" key="2">
    <source>
        <dbReference type="ARBA" id="ARBA00023015"/>
    </source>
</evidence>
<dbReference type="InterPro" id="IPR005033">
    <property type="entry name" value="YEATS"/>
</dbReference>
<evidence type="ECO:0000256" key="4">
    <source>
        <dbReference type="ARBA" id="ARBA00023242"/>
    </source>
</evidence>
<comment type="caution">
    <text evidence="8">The sequence shown here is derived from an EMBL/GenBank/DDBJ whole genome shotgun (WGS) entry which is preliminary data.</text>
</comment>
<dbReference type="Pfam" id="PF03366">
    <property type="entry name" value="YEATS"/>
    <property type="match status" value="1"/>
</dbReference>
<reference evidence="8" key="1">
    <citation type="submission" date="2022-10" db="EMBL/GenBank/DDBJ databases">
        <title>Culturing micro-colonial fungi from biological soil crusts in the Mojave desert and describing Neophaeococcomyces mojavensis, and introducing the new genera and species Taxawa tesnikishii.</title>
        <authorList>
            <person name="Kurbessoian T."/>
            <person name="Stajich J.E."/>
        </authorList>
    </citation>
    <scope>NUCLEOTIDE SEQUENCE</scope>
    <source>
        <strain evidence="8">TK_1</strain>
    </source>
</reference>
<dbReference type="PANTHER" id="PTHR47573">
    <property type="entry name" value="PROTEIN AF-9 HOMOLOG"/>
    <property type="match status" value="1"/>
</dbReference>
<evidence type="ECO:0000313" key="8">
    <source>
        <dbReference type="EMBL" id="KAJ9666253.1"/>
    </source>
</evidence>
<feature type="compositionally biased region" description="Low complexity" evidence="6">
    <location>
        <begin position="46"/>
        <end position="59"/>
    </location>
</feature>
<evidence type="ECO:0000256" key="6">
    <source>
        <dbReference type="SAM" id="MobiDB-lite"/>
    </source>
</evidence>
<dbReference type="PANTHER" id="PTHR47573:SF1">
    <property type="entry name" value="PROTEIN AF-9 HOMOLOG"/>
    <property type="match status" value="1"/>
</dbReference>
<feature type="compositionally biased region" description="Polar residues" evidence="6">
    <location>
        <begin position="64"/>
        <end position="76"/>
    </location>
</feature>
<feature type="domain" description="YEATS" evidence="7">
    <location>
        <begin position="114"/>
        <end position="268"/>
    </location>
</feature>
<dbReference type="Proteomes" id="UP001172684">
    <property type="component" value="Unassembled WGS sequence"/>
</dbReference>
<dbReference type="Gene3D" id="2.60.40.1970">
    <property type="entry name" value="YEATS domain"/>
    <property type="match status" value="1"/>
</dbReference>
<gene>
    <name evidence="8" type="primary">YAF9</name>
    <name evidence="8" type="ORF">H2201_003687</name>
</gene>
<comment type="subcellular location">
    <subcellularLocation>
        <location evidence="5">Nucleus</location>
    </subcellularLocation>
</comment>
<evidence type="ECO:0000259" key="7">
    <source>
        <dbReference type="PROSITE" id="PS51037"/>
    </source>
</evidence>
<feature type="region of interest" description="Disordered" evidence="6">
    <location>
        <begin position="1"/>
        <end position="112"/>
    </location>
</feature>
<dbReference type="EMBL" id="JAPDRL010000021">
    <property type="protein sequence ID" value="KAJ9666253.1"/>
    <property type="molecule type" value="Genomic_DNA"/>
</dbReference>
<dbReference type="InterPro" id="IPR055129">
    <property type="entry name" value="YEATS_dom"/>
</dbReference>
<feature type="region of interest" description="Disordered" evidence="6">
    <location>
        <begin position="275"/>
        <end position="314"/>
    </location>
</feature>
<proteinExistence type="predicted"/>
<keyword evidence="2" id="KW-0805">Transcription regulation</keyword>
<feature type="compositionally biased region" description="Gly residues" evidence="6">
    <location>
        <begin position="278"/>
        <end position="295"/>
    </location>
</feature>
<evidence type="ECO:0000313" key="9">
    <source>
        <dbReference type="Proteomes" id="UP001172684"/>
    </source>
</evidence>
<keyword evidence="4 5" id="KW-0539">Nucleus</keyword>
<sequence length="362" mass="39954">MAERENQNDGLPVKSDYGLRTRGINTSSSSIEDTCNPAHTTPQHQTLASAPALSTAPLPEAHTSAHSLPSVTQLRTAPTAASKKRTPKRNTEPKAAELESEPEPQAPLKTRTKRIKGARFTRNFIIGSEAWPLDPTNRPEGIPADHTTGWRVYVKSVDGGPDITAWLKKVSFKLFHTYANSLRTVEEPGPFEVRETGWGGFQVEVRLHFNPVANEKPQWRSHYLQLEPYGTDEEKAAQKAAGLVRAEQCDVVEFNEPTEALFEVLTSESQFDYLRQGNGRGGGGKGRKSVGGGVEEVGSAELPERPTPGNPYSRQMEDQEIAMLRLAEEEVGRLLEAENKRRVELEARLAEVRGTGEGARKR</sequence>
<keyword evidence="3" id="KW-0804">Transcription</keyword>
<dbReference type="InterPro" id="IPR038704">
    <property type="entry name" value="YEAST_sf"/>
</dbReference>
<feature type="compositionally biased region" description="Polar residues" evidence="6">
    <location>
        <begin position="23"/>
        <end position="45"/>
    </location>
</feature>
<keyword evidence="9" id="KW-1185">Reference proteome</keyword>
<accession>A0ABQ9NWB2</accession>
<evidence type="ECO:0000256" key="1">
    <source>
        <dbReference type="ARBA" id="ARBA00022408"/>
    </source>
</evidence>
<evidence type="ECO:0000256" key="3">
    <source>
        <dbReference type="ARBA" id="ARBA00023163"/>
    </source>
</evidence>
<protein>
    <recommendedName>
        <fullName evidence="1">Protein AF-9 homolog</fullName>
    </recommendedName>
</protein>
<evidence type="ECO:0000256" key="5">
    <source>
        <dbReference type="PROSITE-ProRule" id="PRU00376"/>
    </source>
</evidence>